<dbReference type="InterPro" id="IPR013785">
    <property type="entry name" value="Aldolase_TIM"/>
</dbReference>
<evidence type="ECO:0000313" key="3">
    <source>
        <dbReference type="EMBL" id="TWT25547.1"/>
    </source>
</evidence>
<evidence type="ECO:0000256" key="1">
    <source>
        <dbReference type="ARBA" id="ARBA00022490"/>
    </source>
</evidence>
<accession>A0A5C5UI89</accession>
<dbReference type="OrthoDB" id="4421412at2"/>
<evidence type="ECO:0000313" key="4">
    <source>
        <dbReference type="Proteomes" id="UP000320791"/>
    </source>
</evidence>
<dbReference type="GO" id="GO:0005737">
    <property type="term" value="C:cytoplasm"/>
    <property type="evidence" value="ECO:0007669"/>
    <property type="project" value="InterPro"/>
</dbReference>
<evidence type="ECO:0000256" key="2">
    <source>
        <dbReference type="ARBA" id="ARBA00023270"/>
    </source>
</evidence>
<dbReference type="SMART" id="SM01133">
    <property type="entry name" value="DeoC"/>
    <property type="match status" value="1"/>
</dbReference>
<protein>
    <submittedName>
        <fullName evidence="3">Deoxyribose-phosphate aldolase</fullName>
    </submittedName>
</protein>
<dbReference type="Proteomes" id="UP000320791">
    <property type="component" value="Unassembled WGS sequence"/>
</dbReference>
<sequence>MNEIALTALAPATSAADVRSLLADARAHDVDTVVIAPHLLHAAGERPRVRIVSTAGWPTGNHHILVKCAEARLAVQCGASEIILVPDLANLQDQNALIAEVVAVREAVPHPAMLIVALRAPDPAMVETARMAGADRLLILDAVAADLAAVGGSAGEVWALGEDEAALLDAGASKVLMERGA</sequence>
<dbReference type="GO" id="GO:0016052">
    <property type="term" value="P:carbohydrate catabolic process"/>
    <property type="evidence" value="ECO:0007669"/>
    <property type="project" value="TreeGrafter"/>
</dbReference>
<keyword evidence="2" id="KW-0704">Schiff base</keyword>
<dbReference type="Gene3D" id="3.20.20.70">
    <property type="entry name" value="Aldolase class I"/>
    <property type="match status" value="1"/>
</dbReference>
<dbReference type="PANTHER" id="PTHR10889:SF1">
    <property type="entry name" value="DEOXYRIBOSE-PHOSPHATE ALDOLASE"/>
    <property type="match status" value="1"/>
</dbReference>
<gene>
    <name evidence="3" type="ORF">FRX94_06155</name>
</gene>
<name>A0A5C5UI89_9CORY</name>
<dbReference type="SUPFAM" id="SSF51569">
    <property type="entry name" value="Aldolase"/>
    <property type="match status" value="1"/>
</dbReference>
<dbReference type="GO" id="GO:0009264">
    <property type="term" value="P:deoxyribonucleotide catabolic process"/>
    <property type="evidence" value="ECO:0007669"/>
    <property type="project" value="InterPro"/>
</dbReference>
<proteinExistence type="predicted"/>
<dbReference type="RefSeq" id="WP_146324258.1">
    <property type="nucleotide sequence ID" value="NZ_BAABLR010000072.1"/>
</dbReference>
<reference evidence="3 4" key="1">
    <citation type="submission" date="2019-08" db="EMBL/GenBank/DDBJ databases">
        <authorList>
            <person name="Lei W."/>
        </authorList>
    </citation>
    <scope>NUCLEOTIDE SEQUENCE [LARGE SCALE GENOMIC DNA]</scope>
    <source>
        <strain evidence="3 4">CCUG 58627</strain>
    </source>
</reference>
<dbReference type="InterPro" id="IPR011343">
    <property type="entry name" value="DeoC"/>
</dbReference>
<dbReference type="EMBL" id="VOHM01000011">
    <property type="protein sequence ID" value="TWT25547.1"/>
    <property type="molecule type" value="Genomic_DNA"/>
</dbReference>
<keyword evidence="4" id="KW-1185">Reference proteome</keyword>
<dbReference type="AlphaFoldDB" id="A0A5C5UI89"/>
<organism evidence="3 4">
    <name type="scientific">Corynebacterium canis</name>
    <dbReference type="NCBI Taxonomy" id="679663"/>
    <lineage>
        <taxon>Bacteria</taxon>
        <taxon>Bacillati</taxon>
        <taxon>Actinomycetota</taxon>
        <taxon>Actinomycetes</taxon>
        <taxon>Mycobacteriales</taxon>
        <taxon>Corynebacteriaceae</taxon>
        <taxon>Corynebacterium</taxon>
    </lineage>
</organism>
<dbReference type="GO" id="GO:0004139">
    <property type="term" value="F:deoxyribose-phosphate aldolase activity"/>
    <property type="evidence" value="ECO:0007669"/>
    <property type="project" value="InterPro"/>
</dbReference>
<dbReference type="InterPro" id="IPR002915">
    <property type="entry name" value="DeoC/FbaB/LacD_aldolase"/>
</dbReference>
<comment type="caution">
    <text evidence="3">The sequence shown here is derived from an EMBL/GenBank/DDBJ whole genome shotgun (WGS) entry which is preliminary data.</text>
</comment>
<keyword evidence="1" id="KW-0963">Cytoplasm</keyword>
<dbReference type="PANTHER" id="PTHR10889">
    <property type="entry name" value="DEOXYRIBOSE-PHOSPHATE ALDOLASE"/>
    <property type="match status" value="1"/>
</dbReference>